<protein>
    <submittedName>
        <fullName evidence="1">Uncharacterized protein</fullName>
    </submittedName>
</protein>
<dbReference type="Proteomes" id="UP000181962">
    <property type="component" value="Chromosome"/>
</dbReference>
<dbReference type="EMBL" id="CP017637">
    <property type="protein sequence ID" value="APG10188.1"/>
    <property type="molecule type" value="Genomic_DNA"/>
</dbReference>
<proteinExistence type="predicted"/>
<name>A0A1L3FA83_BRAJP</name>
<organism evidence="1 2">
    <name type="scientific">Bradyrhizobium japonicum</name>
    <dbReference type="NCBI Taxonomy" id="375"/>
    <lineage>
        <taxon>Bacteria</taxon>
        <taxon>Pseudomonadati</taxon>
        <taxon>Pseudomonadota</taxon>
        <taxon>Alphaproteobacteria</taxon>
        <taxon>Hyphomicrobiales</taxon>
        <taxon>Nitrobacteraceae</taxon>
        <taxon>Bradyrhizobium</taxon>
    </lineage>
</organism>
<gene>
    <name evidence="1" type="ORF">BKD09_17815</name>
</gene>
<dbReference type="AlphaFoldDB" id="A0A1L3FA83"/>
<evidence type="ECO:0000313" key="1">
    <source>
        <dbReference type="EMBL" id="APG10188.1"/>
    </source>
</evidence>
<evidence type="ECO:0000313" key="2">
    <source>
        <dbReference type="Proteomes" id="UP000181962"/>
    </source>
</evidence>
<dbReference type="RefSeq" id="WP_071911542.1">
    <property type="nucleotide sequence ID" value="NZ_CP017637.1"/>
</dbReference>
<accession>A0A1L3FA83</accession>
<reference evidence="1 2" key="1">
    <citation type="submission" date="2016-11" db="EMBL/GenBank/DDBJ databases">
        <title>Complete Genome Sequence of Bradyrhizobium sp. strain J5, an isolated from soybean nodule in Hokkaido.</title>
        <authorList>
            <person name="Kanehara K."/>
        </authorList>
    </citation>
    <scope>NUCLEOTIDE SEQUENCE [LARGE SCALE GENOMIC DNA]</scope>
    <source>
        <strain evidence="1 2">J5</strain>
    </source>
</reference>
<sequence>MTKDDFSEGCSESEHVWEELERHRYPNVYACKSCLIYARRDGANMTVIMCGEPRCSGPAEMYMEPEKKWVRETHFVGLIIP</sequence>